<feature type="transmembrane region" description="Helical" evidence="1">
    <location>
        <begin position="211"/>
        <end position="233"/>
    </location>
</feature>
<feature type="transmembrane region" description="Helical" evidence="1">
    <location>
        <begin position="310"/>
        <end position="330"/>
    </location>
</feature>
<name>A0A810LAN2_9ACTN</name>
<feature type="transmembrane region" description="Helical" evidence="1">
    <location>
        <begin position="245"/>
        <end position="263"/>
    </location>
</feature>
<dbReference type="RefSeq" id="WP_051802971.1">
    <property type="nucleotide sequence ID" value="NZ_AP023354.1"/>
</dbReference>
<feature type="transmembrane region" description="Helical" evidence="1">
    <location>
        <begin position="35"/>
        <end position="54"/>
    </location>
</feature>
<feature type="transmembrane region" description="Helical" evidence="1">
    <location>
        <begin position="189"/>
        <end position="205"/>
    </location>
</feature>
<feature type="transmembrane region" description="Helical" evidence="1">
    <location>
        <begin position="395"/>
        <end position="414"/>
    </location>
</feature>
<accession>A0A810LAN2</accession>
<protein>
    <submittedName>
        <fullName evidence="2">Membrane protein</fullName>
    </submittedName>
</protein>
<feature type="transmembrane region" description="Helical" evidence="1">
    <location>
        <begin position="156"/>
        <end position="177"/>
    </location>
</feature>
<reference evidence="2" key="1">
    <citation type="submission" date="2020-08" db="EMBL/GenBank/DDBJ databases">
        <title>Whole genome shotgun sequence of Actinocatenispora sera NBRC 101916.</title>
        <authorList>
            <person name="Komaki H."/>
            <person name="Tamura T."/>
        </authorList>
    </citation>
    <scope>NUCLEOTIDE SEQUENCE</scope>
    <source>
        <strain evidence="2">NBRC 101916</strain>
    </source>
</reference>
<proteinExistence type="predicted"/>
<keyword evidence="1" id="KW-0812">Transmembrane</keyword>
<gene>
    <name evidence="2" type="ORF">Asera_64410</name>
</gene>
<evidence type="ECO:0000256" key="1">
    <source>
        <dbReference type="SAM" id="Phobius"/>
    </source>
</evidence>
<keyword evidence="3" id="KW-1185">Reference proteome</keyword>
<feature type="transmembrane region" description="Helical" evidence="1">
    <location>
        <begin position="444"/>
        <end position="463"/>
    </location>
</feature>
<dbReference type="KEGG" id="aser:Asera_64410"/>
<evidence type="ECO:0000313" key="3">
    <source>
        <dbReference type="Proteomes" id="UP000680750"/>
    </source>
</evidence>
<feature type="transmembrane region" description="Helical" evidence="1">
    <location>
        <begin position="364"/>
        <end position="388"/>
    </location>
</feature>
<dbReference type="EMBL" id="AP023354">
    <property type="protein sequence ID" value="BCJ32333.1"/>
    <property type="molecule type" value="Genomic_DNA"/>
</dbReference>
<evidence type="ECO:0000313" key="2">
    <source>
        <dbReference type="EMBL" id="BCJ32333.1"/>
    </source>
</evidence>
<dbReference type="Proteomes" id="UP000680750">
    <property type="component" value="Chromosome"/>
</dbReference>
<dbReference type="AlphaFoldDB" id="A0A810LAN2"/>
<organism evidence="2 3">
    <name type="scientific">Actinocatenispora sera</name>
    <dbReference type="NCBI Taxonomy" id="390989"/>
    <lineage>
        <taxon>Bacteria</taxon>
        <taxon>Bacillati</taxon>
        <taxon>Actinomycetota</taxon>
        <taxon>Actinomycetes</taxon>
        <taxon>Micromonosporales</taxon>
        <taxon>Micromonosporaceae</taxon>
        <taxon>Actinocatenispora</taxon>
    </lineage>
</organism>
<sequence length="464" mass="48209">MAGALVLGCHLAGVRIAGALHLGQTYPIAGSWRSTVTGWLAVPVVAGGLAYWGWPRLVRRLRWRPLLALSTVVAAGWSVALSLVDGPAGLTAPLAPYQQYPHDVPRVTDLGDYLATFARHVVDPANGPVWAVHVGGHPPGALGLFVLLDRIGLGGLGWAAALCIAGGALAVPSVLALTRLYGGAGAGRRAALFVPLAPAALWIATSADALFAGVAAAGLCALAFAAAPAVTTAPARGGRSWVGRGLLAAVGGFALGSCLFLSYGLSLLVLPAIAVVLFAPDAAGPGGIGPSRQDRSASRWLRGTLSPQRIWPLLIGAVLVLALLLAARLAGFDWWHGLSLAAERTRTGARSVHPPTVWQDRPTWYFLLANPAALAVVLGPATIAALGFLRRSRLLVLPVAAALAVLGALVSDLSKAEVERIYLPFALLMLPLTAMLPVRRYGRLLLAVQLGWAVLIALTIETWW</sequence>
<keyword evidence="1" id="KW-0472">Membrane</keyword>
<feature type="transmembrane region" description="Helical" evidence="1">
    <location>
        <begin position="66"/>
        <end position="84"/>
    </location>
</feature>
<dbReference type="OrthoDB" id="5242248at2"/>
<feature type="transmembrane region" description="Helical" evidence="1">
    <location>
        <begin position="269"/>
        <end position="289"/>
    </location>
</feature>
<feature type="transmembrane region" description="Helical" evidence="1">
    <location>
        <begin position="420"/>
        <end position="437"/>
    </location>
</feature>
<keyword evidence="1" id="KW-1133">Transmembrane helix</keyword>